<evidence type="ECO:0000256" key="4">
    <source>
        <dbReference type="ARBA" id="ARBA00023136"/>
    </source>
</evidence>
<feature type="transmembrane region" description="Helical" evidence="5">
    <location>
        <begin position="445"/>
        <end position="464"/>
    </location>
</feature>
<feature type="transmembrane region" description="Helical" evidence="5">
    <location>
        <begin position="102"/>
        <end position="117"/>
    </location>
</feature>
<evidence type="ECO:0000313" key="7">
    <source>
        <dbReference type="EMBL" id="ADI73210.1"/>
    </source>
</evidence>
<feature type="transmembrane region" description="Helical" evidence="5">
    <location>
        <begin position="198"/>
        <end position="223"/>
    </location>
</feature>
<feature type="transmembrane region" description="Helical" evidence="5">
    <location>
        <begin position="72"/>
        <end position="90"/>
    </location>
</feature>
<feature type="transmembrane region" description="Helical" evidence="5">
    <location>
        <begin position="267"/>
        <end position="286"/>
    </location>
</feature>
<keyword evidence="3 5" id="KW-1133">Transmembrane helix</keyword>
<name>D7E6I8_METEZ</name>
<dbReference type="PANTHER" id="PTHR22773">
    <property type="entry name" value="NADH DEHYDROGENASE"/>
    <property type="match status" value="1"/>
</dbReference>
<feature type="transmembrane region" description="Helical" evidence="5">
    <location>
        <begin position="293"/>
        <end position="315"/>
    </location>
</feature>
<accession>D7E6I8</accession>
<evidence type="ECO:0000313" key="8">
    <source>
        <dbReference type="Proteomes" id="UP000000391"/>
    </source>
</evidence>
<dbReference type="HAMAP" id="MF_00445">
    <property type="entry name" value="NDH1_NuoN_1"/>
    <property type="match status" value="1"/>
</dbReference>
<keyword evidence="4 5" id="KW-0472">Membrane</keyword>
<reference evidence="7 8" key="1">
    <citation type="submission" date="2010-06" db="EMBL/GenBank/DDBJ databases">
        <title>Complete sequence chromosome of Methanohalobium evestigatum Z-7303.</title>
        <authorList>
            <consortium name="US DOE Joint Genome Institute"/>
            <person name="Lucas S."/>
            <person name="Copeland A."/>
            <person name="Lapidus A."/>
            <person name="Cheng J.-F."/>
            <person name="Bruce D."/>
            <person name="Goodwin L."/>
            <person name="Pitluck S."/>
            <person name="Saunders E."/>
            <person name="Detter J.C."/>
            <person name="Han C."/>
            <person name="Tapia R."/>
            <person name="Land M."/>
            <person name="Hauser L."/>
            <person name="Kyrpides N."/>
            <person name="Mikhailova N."/>
            <person name="Sieprawska-Lupa M."/>
            <person name="Whitman W.B."/>
            <person name="Anderson I."/>
            <person name="Woyke T."/>
        </authorList>
    </citation>
    <scope>NUCLEOTIDE SEQUENCE [LARGE SCALE GENOMIC DNA]</scope>
    <source>
        <strain evidence="8">ATCC BAA-1072 / DSM 3721 / NBRC 107634 / OCM 161 / Z-7303</strain>
    </source>
</reference>
<evidence type="ECO:0000256" key="2">
    <source>
        <dbReference type="ARBA" id="ARBA00022692"/>
    </source>
</evidence>
<dbReference type="InterPro" id="IPR010096">
    <property type="entry name" value="NADH-Q_OxRdtase_suN/2"/>
</dbReference>
<feature type="transmembrane region" description="Helical" evidence="5">
    <location>
        <begin position="405"/>
        <end position="424"/>
    </location>
</feature>
<dbReference type="GeneID" id="9345895"/>
<feature type="transmembrane region" description="Helical" evidence="5">
    <location>
        <begin position="34"/>
        <end position="52"/>
    </location>
</feature>
<organism evidence="7 8">
    <name type="scientific">Methanohalobium evestigatum (strain ATCC BAA-1072 / DSM 3721 / NBRC 107634 / OCM 161 / Z-7303)</name>
    <dbReference type="NCBI Taxonomy" id="644295"/>
    <lineage>
        <taxon>Archaea</taxon>
        <taxon>Methanobacteriati</taxon>
        <taxon>Methanobacteriota</taxon>
        <taxon>Stenosarchaea group</taxon>
        <taxon>Methanomicrobia</taxon>
        <taxon>Methanosarcinales</taxon>
        <taxon>Methanosarcinaceae</taxon>
        <taxon>Methanohalobium</taxon>
    </lineage>
</organism>
<dbReference type="STRING" id="644295.Metev_0282"/>
<dbReference type="HOGENOM" id="CLU_007100_1_5_2"/>
<dbReference type="NCBIfam" id="TIGR01770">
    <property type="entry name" value="NDH_I_N"/>
    <property type="match status" value="1"/>
</dbReference>
<feature type="domain" description="NADH:quinone oxidoreductase/Mrp antiporter transmembrane" evidence="6">
    <location>
        <begin position="119"/>
        <end position="420"/>
    </location>
</feature>
<dbReference type="OrthoDB" id="29144at2157"/>
<dbReference type="InterPro" id="IPR001750">
    <property type="entry name" value="ND/Mrp_TM"/>
</dbReference>
<dbReference type="EMBL" id="CP002069">
    <property type="protein sequence ID" value="ADI73210.1"/>
    <property type="molecule type" value="Genomic_DNA"/>
</dbReference>
<gene>
    <name evidence="7" type="ordered locus">Metev_0282</name>
</gene>
<comment type="subcellular location">
    <subcellularLocation>
        <location evidence="1">Membrane</location>
        <topology evidence="1">Multi-pass membrane protein</topology>
    </subcellularLocation>
</comment>
<dbReference type="GO" id="GO:0016020">
    <property type="term" value="C:membrane"/>
    <property type="evidence" value="ECO:0007669"/>
    <property type="project" value="UniProtKB-SubCell"/>
</dbReference>
<evidence type="ECO:0000256" key="5">
    <source>
        <dbReference type="SAM" id="Phobius"/>
    </source>
</evidence>
<sequence length="482" mass="51889">MNGITLFAPELTVVATALVVLMIGVFLNTESKKVLGYLASAGLAASLILTLMNLDANAVMYSGTLTVDALSQFFKIVFLIVALLVSVASIKYTENNEHVEEFFTLVLLAVVGMMMVASSNDLLVLFVSFELASISTYALAGFERRNLKSLESAMKYFIIGALSSALMLFGISFVYGLAGTTNIPEIAQNSAMLVSSPLGIVSIVLLVAGFGFKIALVPFHMWAPDTYEGSPSVVSSLLAAGSKKMGFVAAFKVFMIALVALKTEWTMAFAILSVITMTLGNVIALSQNSVKRMLAYSSVAQAGYISMAFVVMSPMAVTGGLFYILSHGFMKAGAFLVTAVVGYMILSENREAENVDHLENFKGLAKRMPISAFSMMIFVFALAGIPLTAGYMSKFVLFSSTIEAGLVWLAVIAILNSAISLYYYARVVKYMYFYPAEGERVSEPLPYALTLVAAVVGVLILGFWPEPFIQWAMEAAKVLIAT</sequence>
<feature type="transmembrane region" description="Helical" evidence="5">
    <location>
        <begin position="6"/>
        <end position="27"/>
    </location>
</feature>
<feature type="transmembrane region" description="Helical" evidence="5">
    <location>
        <begin position="244"/>
        <end position="261"/>
    </location>
</feature>
<dbReference type="AlphaFoldDB" id="D7E6I8"/>
<keyword evidence="2 5" id="KW-0812">Transmembrane</keyword>
<feature type="transmembrane region" description="Helical" evidence="5">
    <location>
        <begin position="154"/>
        <end position="178"/>
    </location>
</feature>
<evidence type="ECO:0000259" key="6">
    <source>
        <dbReference type="Pfam" id="PF00361"/>
    </source>
</evidence>
<protein>
    <submittedName>
        <fullName evidence="7">Proton-translocating NADH-quinone oxidoreductase, chain N</fullName>
    </submittedName>
</protein>
<dbReference type="RefSeq" id="WP_013193778.1">
    <property type="nucleotide sequence ID" value="NC_014253.1"/>
</dbReference>
<dbReference type="Pfam" id="PF00361">
    <property type="entry name" value="Proton_antipo_M"/>
    <property type="match status" value="1"/>
</dbReference>
<evidence type="ECO:0000256" key="3">
    <source>
        <dbReference type="ARBA" id="ARBA00022989"/>
    </source>
</evidence>
<proteinExistence type="inferred from homology"/>
<dbReference type="Proteomes" id="UP000000391">
    <property type="component" value="Chromosome"/>
</dbReference>
<dbReference type="GO" id="GO:0008137">
    <property type="term" value="F:NADH dehydrogenase (ubiquinone) activity"/>
    <property type="evidence" value="ECO:0007669"/>
    <property type="project" value="InterPro"/>
</dbReference>
<feature type="transmembrane region" description="Helical" evidence="5">
    <location>
        <begin position="367"/>
        <end position="385"/>
    </location>
</feature>
<keyword evidence="8" id="KW-1185">Reference proteome</keyword>
<dbReference type="GO" id="GO:0042773">
    <property type="term" value="P:ATP synthesis coupled electron transport"/>
    <property type="evidence" value="ECO:0007669"/>
    <property type="project" value="InterPro"/>
</dbReference>
<dbReference type="PRINTS" id="PR01434">
    <property type="entry name" value="NADHDHGNASE5"/>
</dbReference>
<evidence type="ECO:0000256" key="1">
    <source>
        <dbReference type="ARBA" id="ARBA00004141"/>
    </source>
</evidence>
<dbReference type="KEGG" id="mev:Metev_0282"/>